<dbReference type="CDD" id="cd22572">
    <property type="entry name" value="GCP5_NTD"/>
    <property type="match status" value="1"/>
</dbReference>
<evidence type="ECO:0000256" key="1">
    <source>
        <dbReference type="ARBA" id="ARBA00010337"/>
    </source>
</evidence>
<feature type="region of interest" description="Disordered" evidence="6">
    <location>
        <begin position="204"/>
        <end position="223"/>
    </location>
</feature>
<evidence type="ECO:0000256" key="3">
    <source>
        <dbReference type="ARBA" id="ARBA00022701"/>
    </source>
</evidence>
<evidence type="ECO:0000313" key="10">
    <source>
        <dbReference type="EMBL" id="KAL2266425.1"/>
    </source>
</evidence>
<feature type="domain" description="Gamma tubulin complex component protein N-terminal" evidence="9">
    <location>
        <begin position="234"/>
        <end position="542"/>
    </location>
</feature>
<evidence type="ECO:0000259" key="8">
    <source>
        <dbReference type="Pfam" id="PF14609"/>
    </source>
</evidence>
<organism evidence="10 11">
    <name type="scientific">Remersonia thermophila</name>
    <dbReference type="NCBI Taxonomy" id="72144"/>
    <lineage>
        <taxon>Eukaryota</taxon>
        <taxon>Fungi</taxon>
        <taxon>Dikarya</taxon>
        <taxon>Ascomycota</taxon>
        <taxon>Pezizomycotina</taxon>
        <taxon>Sordariomycetes</taxon>
        <taxon>Sordariomycetidae</taxon>
        <taxon>Sordariales</taxon>
        <taxon>Sordariales incertae sedis</taxon>
        <taxon>Remersonia</taxon>
    </lineage>
</organism>
<dbReference type="InterPro" id="IPR059169">
    <property type="entry name" value="GCP5_N_ext"/>
</dbReference>
<accession>A0ABR4D7T9</accession>
<comment type="subcellular location">
    <subcellularLocation>
        <location evidence="5">Cytoplasm</location>
        <location evidence="5">Cytoskeleton</location>
        <location evidence="5">Microtubule organizing center</location>
    </subcellularLocation>
</comment>
<evidence type="ECO:0000256" key="4">
    <source>
        <dbReference type="ARBA" id="ARBA00023212"/>
    </source>
</evidence>
<evidence type="ECO:0000313" key="11">
    <source>
        <dbReference type="Proteomes" id="UP001600064"/>
    </source>
</evidence>
<dbReference type="RefSeq" id="XP_070865152.1">
    <property type="nucleotide sequence ID" value="XM_071012414.1"/>
</dbReference>
<evidence type="ECO:0000256" key="6">
    <source>
        <dbReference type="SAM" id="MobiDB-lite"/>
    </source>
</evidence>
<dbReference type="Proteomes" id="UP001600064">
    <property type="component" value="Unassembled WGS sequence"/>
</dbReference>
<feature type="compositionally biased region" description="Low complexity" evidence="6">
    <location>
        <begin position="170"/>
        <end position="181"/>
    </location>
</feature>
<dbReference type="InterPro" id="IPR041470">
    <property type="entry name" value="GCP_N"/>
</dbReference>
<keyword evidence="2 5" id="KW-0963">Cytoplasm</keyword>
<dbReference type="PANTHER" id="PTHR19302">
    <property type="entry name" value="GAMMA TUBULIN COMPLEX PROTEIN"/>
    <property type="match status" value="1"/>
</dbReference>
<dbReference type="Gene3D" id="1.20.120.1900">
    <property type="entry name" value="Gamma-tubulin complex, C-terminal domain"/>
    <property type="match status" value="1"/>
</dbReference>
<keyword evidence="11" id="KW-1185">Reference proteome</keyword>
<reference evidence="10 11" key="1">
    <citation type="journal article" date="2024" name="Commun. Biol.">
        <title>Comparative genomic analysis of thermophilic fungi reveals convergent evolutionary adaptations and gene losses.</title>
        <authorList>
            <person name="Steindorff A.S."/>
            <person name="Aguilar-Pontes M.V."/>
            <person name="Robinson A.J."/>
            <person name="Andreopoulos B."/>
            <person name="LaButti K."/>
            <person name="Kuo A."/>
            <person name="Mondo S."/>
            <person name="Riley R."/>
            <person name="Otillar R."/>
            <person name="Haridas S."/>
            <person name="Lipzen A."/>
            <person name="Grimwood J."/>
            <person name="Schmutz J."/>
            <person name="Clum A."/>
            <person name="Reid I.D."/>
            <person name="Moisan M.C."/>
            <person name="Butler G."/>
            <person name="Nguyen T.T.M."/>
            <person name="Dewar K."/>
            <person name="Conant G."/>
            <person name="Drula E."/>
            <person name="Henrissat B."/>
            <person name="Hansel C."/>
            <person name="Singer S."/>
            <person name="Hutchinson M.I."/>
            <person name="de Vries R.P."/>
            <person name="Natvig D.O."/>
            <person name="Powell A.J."/>
            <person name="Tsang A."/>
            <person name="Grigoriev I.V."/>
        </authorList>
    </citation>
    <scope>NUCLEOTIDE SEQUENCE [LARGE SCALE GENOMIC DNA]</scope>
    <source>
        <strain evidence="10 11">ATCC 22073</strain>
    </source>
</reference>
<proteinExistence type="inferred from homology"/>
<keyword evidence="4 5" id="KW-0206">Cytoskeleton</keyword>
<dbReference type="InterPro" id="IPR032797">
    <property type="entry name" value="Mod21_N"/>
</dbReference>
<dbReference type="PANTHER" id="PTHR19302:SF33">
    <property type="entry name" value="GAMMA-TUBULIN COMPLEX COMPONENT 5"/>
    <property type="match status" value="1"/>
</dbReference>
<dbReference type="EMBL" id="JAZGUE010000005">
    <property type="protein sequence ID" value="KAL2266425.1"/>
    <property type="molecule type" value="Genomic_DNA"/>
</dbReference>
<gene>
    <name evidence="10" type="ORF">VTJ83DRAFT_5777</name>
</gene>
<dbReference type="InterPro" id="IPR007259">
    <property type="entry name" value="GCP"/>
</dbReference>
<dbReference type="InterPro" id="IPR042241">
    <property type="entry name" value="GCP_C_sf"/>
</dbReference>
<evidence type="ECO:0000256" key="2">
    <source>
        <dbReference type="ARBA" id="ARBA00022490"/>
    </source>
</evidence>
<comment type="caution">
    <text evidence="10">The sequence shown here is derived from an EMBL/GenBank/DDBJ whole genome shotgun (WGS) entry which is preliminary data.</text>
</comment>
<feature type="domain" description="Gamma-Tubulin ring complex non-core subunit mod21 N-terminal" evidence="8">
    <location>
        <begin position="66"/>
        <end position="158"/>
    </location>
</feature>
<dbReference type="GeneID" id="98127058"/>
<dbReference type="InterPro" id="IPR040457">
    <property type="entry name" value="GCP_C"/>
</dbReference>
<evidence type="ECO:0000259" key="7">
    <source>
        <dbReference type="Pfam" id="PF04130"/>
    </source>
</evidence>
<keyword evidence="3 5" id="KW-0493">Microtubule</keyword>
<evidence type="ECO:0000259" key="9">
    <source>
        <dbReference type="Pfam" id="PF17681"/>
    </source>
</evidence>
<name>A0ABR4D7T9_9PEZI</name>
<feature type="region of interest" description="Disordered" evidence="6">
    <location>
        <begin position="156"/>
        <end position="195"/>
    </location>
</feature>
<feature type="compositionally biased region" description="Basic and acidic residues" evidence="6">
    <location>
        <begin position="797"/>
        <end position="838"/>
    </location>
</feature>
<dbReference type="Pfam" id="PF14609">
    <property type="entry name" value="GCP5-Mod21_N"/>
    <property type="match status" value="1"/>
</dbReference>
<comment type="similarity">
    <text evidence="1 5">Belongs to the TUBGCP family.</text>
</comment>
<feature type="region of interest" description="Disordered" evidence="6">
    <location>
        <begin position="797"/>
        <end position="839"/>
    </location>
</feature>
<dbReference type="Pfam" id="PF17681">
    <property type="entry name" value="GCP_N_terminal"/>
    <property type="match status" value="1"/>
</dbReference>
<dbReference type="Pfam" id="PF04130">
    <property type="entry name" value="GCP_C_terminal"/>
    <property type="match status" value="1"/>
</dbReference>
<sequence>MAFLAQQGALIDELIEAVAGIPKTRRQQRAALRDFVARSLQGHTFTRTNQFEVQDRLRGLEERFAVCGREALAEALDQRLGSLQQHQTPTTPEVLHLLLELADRPAQHAKLSDLDALVAPQEHAPPPLTWREIAREDGWKNERDIWRFIDYAPGSSDEDGVDVESHASLESRPSASSSSSAPEIPPRTAQDAAVRPQGDALLQKVRGSQSWRHAAAADSEGRPRKIPITTTQLLREALFMLAGLPTSLFDSACDPIAKYQLRGVSWEVHRALVTSFAECGLKLAPLRVVADAAEQSPLLQVFQDCVQRALRSFDLELSRIQARLVHARQDNAVVVTPISVLEELGPRLAPLEALADIVRHVRLERNSHHTLRYLELLYRAVGLAQLQGNRETYRLLGTIFFDCFQVYLKPIRLWMEQGELVPGDRSFFIAASPTKLPLPQVWKGQFALLRNPQGALYAPRFLDPAIHRIFTAGKSIVVLKLMGRHEAVRKHKATAEPAMDFATVCPDELEYAPFSELFDGAFRAWIQSKHHTAAATLRELLFRSYGLSQNLDALHRLYLMSDGARSDAFASAIFGHLDARSPGWRDPFTLTETAQEAFSACLDAGRLSAAVDPRALADAGSPPDARSSVRRALPAIRLHYRLPWPVHIVVTDDALRGYQALFTFQLQVRRALGVLRAPILPLLRRGSPRASPDLALYCLVRTKLLWFCNTLLTYLTTLVLAPAAARLHEDLGSAPAAAAADDDDDDADVDDMVAAHAAFVARATAEACLGARLQPVREAMLDVLDLAIRLEDAQRDELERGGGGKGTERRTMTDEEGYEEKGTAGEKMEGGERGRSDKSPTAVLREVHAEFERLLKVVAAGLRGVARASKEEAAAKWDLLAEMLEAGIKM</sequence>
<protein>
    <recommendedName>
        <fullName evidence="5">Spindle pole body component</fullName>
    </recommendedName>
</protein>
<feature type="domain" description="Gamma tubulin complex component C-terminal" evidence="7">
    <location>
        <begin position="547"/>
        <end position="869"/>
    </location>
</feature>
<evidence type="ECO:0000256" key="5">
    <source>
        <dbReference type="RuleBase" id="RU363050"/>
    </source>
</evidence>